<dbReference type="PROSITE" id="PS51007">
    <property type="entry name" value="CYTC"/>
    <property type="match status" value="1"/>
</dbReference>
<accession>A0A2D0NGM4</accession>
<dbReference type="PANTHER" id="PTHR46580">
    <property type="entry name" value="SENSOR KINASE-RELATED"/>
    <property type="match status" value="1"/>
</dbReference>
<reference evidence="8 9" key="1">
    <citation type="submission" date="2017-10" db="EMBL/GenBank/DDBJ databases">
        <title>The draft genome sequence of Lewinella nigricans NBRC 102662.</title>
        <authorList>
            <person name="Wang K."/>
        </authorList>
    </citation>
    <scope>NUCLEOTIDE SEQUENCE [LARGE SCALE GENOMIC DNA]</scope>
    <source>
        <strain evidence="8 9">NBRC 102662</strain>
    </source>
</reference>
<evidence type="ECO:0000256" key="6">
    <source>
        <dbReference type="SAM" id="SignalP"/>
    </source>
</evidence>
<proteinExistence type="predicted"/>
<evidence type="ECO:0000256" key="4">
    <source>
        <dbReference type="ARBA" id="ARBA00023004"/>
    </source>
</evidence>
<dbReference type="Pfam" id="PF13517">
    <property type="entry name" value="FG-GAP_3"/>
    <property type="match status" value="1"/>
</dbReference>
<comment type="caution">
    <text evidence="8">The sequence shown here is derived from an EMBL/GenBank/DDBJ whole genome shotgun (WGS) entry which is preliminary data.</text>
</comment>
<name>A0A2D0NGM4_FLAN2</name>
<dbReference type="AlphaFoldDB" id="A0A2D0NGM4"/>
<keyword evidence="1 5" id="KW-0349">Heme</keyword>
<dbReference type="GO" id="GO:0020037">
    <property type="term" value="F:heme binding"/>
    <property type="evidence" value="ECO:0007669"/>
    <property type="project" value="InterPro"/>
</dbReference>
<feature type="chain" id="PRO_5012926179" description="Cytochrome c domain-containing protein" evidence="6">
    <location>
        <begin position="24"/>
        <end position="509"/>
    </location>
</feature>
<dbReference type="EMBL" id="PDUD01000009">
    <property type="protein sequence ID" value="PHN07536.1"/>
    <property type="molecule type" value="Genomic_DNA"/>
</dbReference>
<evidence type="ECO:0000259" key="7">
    <source>
        <dbReference type="PROSITE" id="PS51007"/>
    </source>
</evidence>
<sequence length="509" mass="56601">MRKTIVCVTALAVVILSLTHCQSSEEASAEALYGQYCGSCHQLPSPGDLSKDLWITRVLPEMGARLGVQAGAYNPVNGLGIEEAYYIERTQVYPKTPLLSESEWDSIYNYVISLAPDSLPVDTVRKHRSVPLKQFSVHKIGIDRMNGARVTSLNCTGPENGCWIGTGTGEWFSWSGTDTSRMVNLFASPISGFDGQGSEQLVLEMGNLNPSDVPRGKLWLFRNGRQQLLAEGLYRPVFAKRTDLNQDGTAEYLVCEFGNRVGMLSLIEGRDESYSKRVLVNQPGMIRVELADMNEDGREDIIALAGQGDEGIYVLFNQGDGKFSREQVIQLPPVYGSSWFELFDYDGDGDLDIAVVNGDNADFTFILKPYHGFRLYLNDGSSNFTEAFFYPVYGATRVIARDFDRDGDQDFAIAAIFPDFEHNAGESFIYLENEEAAAFRFQSYTSAATLEGHPLIMESNDVDKDGDLDILLGLYVGSPAPVPDSLPQRWMRQNVDLLWLENRIGEEPL</sequence>
<dbReference type="SUPFAM" id="SSF69318">
    <property type="entry name" value="Integrin alpha N-terminal domain"/>
    <property type="match status" value="1"/>
</dbReference>
<feature type="domain" description="Cytochrome c" evidence="7">
    <location>
        <begin position="24"/>
        <end position="115"/>
    </location>
</feature>
<keyword evidence="4 5" id="KW-0408">Iron</keyword>
<dbReference type="InterPro" id="IPR036909">
    <property type="entry name" value="Cyt_c-like_dom_sf"/>
</dbReference>
<evidence type="ECO:0000256" key="2">
    <source>
        <dbReference type="ARBA" id="ARBA00022723"/>
    </source>
</evidence>
<protein>
    <recommendedName>
        <fullName evidence="7">Cytochrome c domain-containing protein</fullName>
    </recommendedName>
</protein>
<keyword evidence="3 6" id="KW-0732">Signal</keyword>
<evidence type="ECO:0000256" key="3">
    <source>
        <dbReference type="ARBA" id="ARBA00022729"/>
    </source>
</evidence>
<dbReference type="PANTHER" id="PTHR46580:SF4">
    <property type="entry name" value="ATP_GTP-BINDING PROTEIN"/>
    <property type="match status" value="1"/>
</dbReference>
<dbReference type="RefSeq" id="WP_099148986.1">
    <property type="nucleotide sequence ID" value="NZ_PDUD01000009.1"/>
</dbReference>
<evidence type="ECO:0000256" key="5">
    <source>
        <dbReference type="PROSITE-ProRule" id="PRU00433"/>
    </source>
</evidence>
<dbReference type="Proteomes" id="UP000223913">
    <property type="component" value="Unassembled WGS sequence"/>
</dbReference>
<dbReference type="InterPro" id="IPR028994">
    <property type="entry name" value="Integrin_alpha_N"/>
</dbReference>
<dbReference type="SUPFAM" id="SSF46626">
    <property type="entry name" value="Cytochrome c"/>
    <property type="match status" value="1"/>
</dbReference>
<dbReference type="OrthoDB" id="1391917at2"/>
<keyword evidence="9" id="KW-1185">Reference proteome</keyword>
<evidence type="ECO:0000313" key="9">
    <source>
        <dbReference type="Proteomes" id="UP000223913"/>
    </source>
</evidence>
<feature type="signal peptide" evidence="6">
    <location>
        <begin position="1"/>
        <end position="23"/>
    </location>
</feature>
<gene>
    <name evidence="8" type="ORF">CRP01_05390</name>
</gene>
<dbReference type="InterPro" id="IPR009056">
    <property type="entry name" value="Cyt_c-like_dom"/>
</dbReference>
<dbReference type="GO" id="GO:0046872">
    <property type="term" value="F:metal ion binding"/>
    <property type="evidence" value="ECO:0007669"/>
    <property type="project" value="UniProtKB-KW"/>
</dbReference>
<dbReference type="GO" id="GO:0009055">
    <property type="term" value="F:electron transfer activity"/>
    <property type="evidence" value="ECO:0007669"/>
    <property type="project" value="InterPro"/>
</dbReference>
<evidence type="ECO:0000256" key="1">
    <source>
        <dbReference type="ARBA" id="ARBA00022617"/>
    </source>
</evidence>
<dbReference type="Gene3D" id="2.130.10.130">
    <property type="entry name" value="Integrin alpha, N-terminal"/>
    <property type="match status" value="1"/>
</dbReference>
<organism evidence="8 9">
    <name type="scientific">Flavilitoribacter nigricans (strain ATCC 23147 / DSM 23189 / NBRC 102662 / NCIMB 1420 / SS-2)</name>
    <name type="common">Lewinella nigricans</name>
    <dbReference type="NCBI Taxonomy" id="1122177"/>
    <lineage>
        <taxon>Bacteria</taxon>
        <taxon>Pseudomonadati</taxon>
        <taxon>Bacteroidota</taxon>
        <taxon>Saprospiria</taxon>
        <taxon>Saprospirales</taxon>
        <taxon>Lewinellaceae</taxon>
        <taxon>Flavilitoribacter</taxon>
    </lineage>
</organism>
<dbReference type="InterPro" id="IPR013517">
    <property type="entry name" value="FG-GAP"/>
</dbReference>
<evidence type="ECO:0000313" key="8">
    <source>
        <dbReference type="EMBL" id="PHN07536.1"/>
    </source>
</evidence>
<keyword evidence="2 5" id="KW-0479">Metal-binding</keyword>